<dbReference type="SUPFAM" id="SSF49854">
    <property type="entry name" value="Spermadhesin, CUB domain"/>
    <property type="match status" value="1"/>
</dbReference>
<keyword evidence="5" id="KW-0472">Membrane</keyword>
<keyword evidence="8" id="KW-1185">Reference proteome</keyword>
<evidence type="ECO:0000256" key="5">
    <source>
        <dbReference type="SAM" id="Phobius"/>
    </source>
</evidence>
<sequence>MILYTVFQFTMIFELLFFLLWAFPSWTNKPPKLSSEAKQSDPSLISNSGSCDVQGQCGVCDLTKDGGTITSPNFSNEKSSDLNCQITIRAPSHAKIELIFSEFKVEQCCDLVTAK</sequence>
<comment type="caution">
    <text evidence="3">Lacks conserved residue(s) required for the propagation of feature annotation.</text>
</comment>
<reference evidence="7 8" key="1">
    <citation type="submission" date="2016-03" db="EMBL/GenBank/DDBJ databases">
        <title>EvidentialGene: Evidence-directed Construction of Genes on Genomes.</title>
        <authorList>
            <person name="Gilbert D.G."/>
            <person name="Choi J.-H."/>
            <person name="Mockaitis K."/>
            <person name="Colbourne J."/>
            <person name="Pfrender M."/>
        </authorList>
    </citation>
    <scope>NUCLEOTIDE SEQUENCE [LARGE SCALE GENOMIC DNA]</scope>
    <source>
        <strain evidence="7 8">Xinb3</strain>
        <tissue evidence="7">Complete organism</tissue>
    </source>
</reference>
<keyword evidence="2 3" id="KW-1015">Disulfide bond</keyword>
<dbReference type="Pfam" id="PF00431">
    <property type="entry name" value="CUB"/>
    <property type="match status" value="1"/>
</dbReference>
<name>A0A162D6R7_9CRUS</name>
<dbReference type="EMBL" id="LRGB01002443">
    <property type="protein sequence ID" value="KZS07694.1"/>
    <property type="molecule type" value="Genomic_DNA"/>
</dbReference>
<organism evidence="7 8">
    <name type="scientific">Daphnia magna</name>
    <dbReference type="NCBI Taxonomy" id="35525"/>
    <lineage>
        <taxon>Eukaryota</taxon>
        <taxon>Metazoa</taxon>
        <taxon>Ecdysozoa</taxon>
        <taxon>Arthropoda</taxon>
        <taxon>Crustacea</taxon>
        <taxon>Branchiopoda</taxon>
        <taxon>Diplostraca</taxon>
        <taxon>Cladocera</taxon>
        <taxon>Anomopoda</taxon>
        <taxon>Daphniidae</taxon>
        <taxon>Daphnia</taxon>
    </lineage>
</organism>
<keyword evidence="5" id="KW-0812">Transmembrane</keyword>
<dbReference type="OrthoDB" id="6345439at2759"/>
<feature type="region of interest" description="Disordered" evidence="4">
    <location>
        <begin position="30"/>
        <end position="49"/>
    </location>
</feature>
<evidence type="ECO:0000256" key="2">
    <source>
        <dbReference type="ARBA" id="ARBA00023157"/>
    </source>
</evidence>
<comment type="caution">
    <text evidence="7">The sequence shown here is derived from an EMBL/GenBank/DDBJ whole genome shotgun (WGS) entry which is preliminary data.</text>
</comment>
<dbReference type="InterPro" id="IPR035914">
    <property type="entry name" value="Sperma_CUB_dom_sf"/>
</dbReference>
<feature type="compositionally biased region" description="Polar residues" evidence="4">
    <location>
        <begin position="36"/>
        <end position="49"/>
    </location>
</feature>
<feature type="domain" description="CUB" evidence="6">
    <location>
        <begin position="57"/>
        <end position="115"/>
    </location>
</feature>
<dbReference type="InterPro" id="IPR000859">
    <property type="entry name" value="CUB_dom"/>
</dbReference>
<dbReference type="Gene3D" id="2.60.120.290">
    <property type="entry name" value="Spermadhesin, CUB domain"/>
    <property type="match status" value="1"/>
</dbReference>
<gene>
    <name evidence="7" type="ORF">APZ42_028540</name>
</gene>
<accession>A0A162D6R7</accession>
<evidence type="ECO:0000259" key="6">
    <source>
        <dbReference type="PROSITE" id="PS01180"/>
    </source>
</evidence>
<keyword evidence="5" id="KW-1133">Transmembrane helix</keyword>
<dbReference type="AlphaFoldDB" id="A0A162D6R7"/>
<evidence type="ECO:0000256" key="1">
    <source>
        <dbReference type="ARBA" id="ARBA00022737"/>
    </source>
</evidence>
<evidence type="ECO:0000313" key="7">
    <source>
        <dbReference type="EMBL" id="KZS07694.1"/>
    </source>
</evidence>
<feature type="transmembrane region" description="Helical" evidence="5">
    <location>
        <begin position="6"/>
        <end position="23"/>
    </location>
</feature>
<dbReference type="PROSITE" id="PS01180">
    <property type="entry name" value="CUB"/>
    <property type="match status" value="1"/>
</dbReference>
<keyword evidence="1" id="KW-0677">Repeat</keyword>
<proteinExistence type="predicted"/>
<evidence type="ECO:0000313" key="8">
    <source>
        <dbReference type="Proteomes" id="UP000076858"/>
    </source>
</evidence>
<feature type="disulfide bond" evidence="3">
    <location>
        <begin position="57"/>
        <end position="84"/>
    </location>
</feature>
<dbReference type="Proteomes" id="UP000076858">
    <property type="component" value="Unassembled WGS sequence"/>
</dbReference>
<evidence type="ECO:0000256" key="4">
    <source>
        <dbReference type="SAM" id="MobiDB-lite"/>
    </source>
</evidence>
<evidence type="ECO:0000256" key="3">
    <source>
        <dbReference type="PROSITE-ProRule" id="PRU00059"/>
    </source>
</evidence>
<dbReference type="PANTHER" id="PTHR24251">
    <property type="entry name" value="OVOCHYMASE-RELATED"/>
    <property type="match status" value="1"/>
</dbReference>
<protein>
    <recommendedName>
        <fullName evidence="6">CUB domain-containing protein</fullName>
    </recommendedName>
</protein>